<reference evidence="6 7" key="1">
    <citation type="submission" date="2019-08" db="EMBL/GenBank/DDBJ databases">
        <title>In-depth cultivation of the pig gut microbiome towards novel bacterial diversity and tailored functional studies.</title>
        <authorList>
            <person name="Wylensek D."/>
            <person name="Hitch T.C.A."/>
            <person name="Clavel T."/>
        </authorList>
    </citation>
    <scope>NUCLEOTIDE SEQUENCE [LARGE SCALE GENOMIC DNA]</scope>
    <source>
        <strain evidence="6 7">LKV-178-WT-2A</strain>
    </source>
</reference>
<evidence type="ECO:0000256" key="3">
    <source>
        <dbReference type="ARBA" id="ARBA00023027"/>
    </source>
</evidence>
<dbReference type="SUPFAM" id="SSF51735">
    <property type="entry name" value="NAD(P)-binding Rossmann-fold domains"/>
    <property type="match status" value="1"/>
</dbReference>
<dbReference type="RefSeq" id="WP_154535521.1">
    <property type="nucleotide sequence ID" value="NZ_VUNG01000063.1"/>
</dbReference>
<dbReference type="GO" id="GO:0000271">
    <property type="term" value="P:polysaccharide biosynthetic process"/>
    <property type="evidence" value="ECO:0007669"/>
    <property type="project" value="InterPro"/>
</dbReference>
<dbReference type="NCBIfam" id="TIGR03026">
    <property type="entry name" value="NDP-sugDHase"/>
    <property type="match status" value="1"/>
</dbReference>
<dbReference type="Gene3D" id="3.40.50.720">
    <property type="entry name" value="NAD(P)-binding Rossmann-like Domain"/>
    <property type="match status" value="2"/>
</dbReference>
<keyword evidence="7" id="KW-1185">Reference proteome</keyword>
<evidence type="ECO:0000256" key="2">
    <source>
        <dbReference type="ARBA" id="ARBA00023002"/>
    </source>
</evidence>
<dbReference type="InterPro" id="IPR001732">
    <property type="entry name" value="UDP-Glc/GDP-Man_DH_N"/>
</dbReference>
<feature type="domain" description="UDP-glucose/GDP-mannose dehydrogenase C-terminal" evidence="5">
    <location>
        <begin position="314"/>
        <end position="404"/>
    </location>
</feature>
<gene>
    <name evidence="6" type="ORF">FYJ73_14820</name>
</gene>
<dbReference type="InterPro" id="IPR017476">
    <property type="entry name" value="UDP-Glc/GDP-Man"/>
</dbReference>
<dbReference type="SUPFAM" id="SSF48179">
    <property type="entry name" value="6-phosphogluconate dehydrogenase C-terminal domain-like"/>
    <property type="match status" value="1"/>
</dbReference>
<evidence type="ECO:0000259" key="5">
    <source>
        <dbReference type="SMART" id="SM00984"/>
    </source>
</evidence>
<dbReference type="Pfam" id="PF00984">
    <property type="entry name" value="UDPG_MGDP_dh"/>
    <property type="match status" value="1"/>
</dbReference>
<accession>A0A7K0KJA4</accession>
<dbReference type="InterPro" id="IPR028359">
    <property type="entry name" value="UDP_ManNAc/GlcNAc_DH"/>
</dbReference>
<dbReference type="GO" id="GO:0051287">
    <property type="term" value="F:NAD binding"/>
    <property type="evidence" value="ECO:0007669"/>
    <property type="project" value="InterPro"/>
</dbReference>
<dbReference type="InterPro" id="IPR036291">
    <property type="entry name" value="NAD(P)-bd_dom_sf"/>
</dbReference>
<dbReference type="SUPFAM" id="SSF52413">
    <property type="entry name" value="UDP-glucose/GDP-mannose dehydrogenase C-terminal domain"/>
    <property type="match status" value="1"/>
</dbReference>
<dbReference type="AlphaFoldDB" id="A0A7K0KJA4"/>
<dbReference type="InterPro" id="IPR014027">
    <property type="entry name" value="UDP-Glc/GDP-Man_DH_C"/>
</dbReference>
<comment type="similarity">
    <text evidence="1 4">Belongs to the UDP-glucose/GDP-mannose dehydrogenase family.</text>
</comment>
<dbReference type="PIRSF" id="PIRSF000124">
    <property type="entry name" value="UDPglc_GDPman_dh"/>
    <property type="match status" value="1"/>
</dbReference>
<dbReference type="GO" id="GO:0016616">
    <property type="term" value="F:oxidoreductase activity, acting on the CH-OH group of donors, NAD or NADP as acceptor"/>
    <property type="evidence" value="ECO:0007669"/>
    <property type="project" value="InterPro"/>
</dbReference>
<dbReference type="Pfam" id="PF03720">
    <property type="entry name" value="UDPG_MGDP_dh_C"/>
    <property type="match status" value="1"/>
</dbReference>
<evidence type="ECO:0000313" key="6">
    <source>
        <dbReference type="EMBL" id="MST85922.1"/>
    </source>
</evidence>
<evidence type="ECO:0000256" key="4">
    <source>
        <dbReference type="PIRNR" id="PIRNR000124"/>
    </source>
</evidence>
<evidence type="ECO:0000313" key="7">
    <source>
        <dbReference type="Proteomes" id="UP000438914"/>
    </source>
</evidence>
<organism evidence="6 7">
    <name type="scientific">Hallella mizrahii</name>
    <dbReference type="NCBI Taxonomy" id="2606637"/>
    <lineage>
        <taxon>Bacteria</taxon>
        <taxon>Pseudomonadati</taxon>
        <taxon>Bacteroidota</taxon>
        <taxon>Bacteroidia</taxon>
        <taxon>Bacteroidales</taxon>
        <taxon>Prevotellaceae</taxon>
        <taxon>Hallella</taxon>
    </lineage>
</organism>
<dbReference type="EMBL" id="VUNG01000063">
    <property type="protein sequence ID" value="MST85922.1"/>
    <property type="molecule type" value="Genomic_DNA"/>
</dbReference>
<sequence>MKKTDIALIGLGYVGLPLALAFAKRYHVVGFDVDGKKCNNLKKGLVSRDQCDATKLRNALDHGNFHITNKLNDTKACNYYIIAVPTPVSKDYHADPTLLKKACEMVGQVIDKDDTVVIESTVWPGMTEEICVPILEKVSGLKLNTDFFVGYSPERINPGDSQHPVERIKKIVSGSTPATATALEKLYGSILLNGTYKAPCIRVAEASKVMENCQRDVLIAFANEMHTIFSALGINTEDVIAAASTKWNFIPMHPGLVGGHCIPVDPYYLIDKADTVGIDARLLKTARSVNNNMAIDYAHRIADKLRRSGGTSVLLLGFAFKPNCDDIRNTRVADVYNELKKTVSDITICDPLIDVEKAKENYGITVVHSLPSNKSYDVIAVTTAHDIFSRDAFLHIEHKPIMHLCEKTTE</sequence>
<dbReference type="PIRSF" id="PIRSF500136">
    <property type="entry name" value="UDP_ManNAc_DH"/>
    <property type="match status" value="1"/>
</dbReference>
<comment type="caution">
    <text evidence="6">The sequence shown here is derived from an EMBL/GenBank/DDBJ whole genome shotgun (WGS) entry which is preliminary data.</text>
</comment>
<evidence type="ECO:0000256" key="1">
    <source>
        <dbReference type="ARBA" id="ARBA00006601"/>
    </source>
</evidence>
<dbReference type="PANTHER" id="PTHR43491:SF2">
    <property type="entry name" value="UDP-N-ACETYL-D-MANNOSAMINE DEHYDROGENASE"/>
    <property type="match status" value="1"/>
</dbReference>
<keyword evidence="3" id="KW-0520">NAD</keyword>
<dbReference type="Proteomes" id="UP000438914">
    <property type="component" value="Unassembled WGS sequence"/>
</dbReference>
<dbReference type="PANTHER" id="PTHR43491">
    <property type="entry name" value="UDP-N-ACETYL-D-MANNOSAMINE DEHYDROGENASE"/>
    <property type="match status" value="1"/>
</dbReference>
<dbReference type="InterPro" id="IPR008927">
    <property type="entry name" value="6-PGluconate_DH-like_C_sf"/>
</dbReference>
<dbReference type="GO" id="GO:0016628">
    <property type="term" value="F:oxidoreductase activity, acting on the CH-CH group of donors, NAD or NADP as acceptor"/>
    <property type="evidence" value="ECO:0007669"/>
    <property type="project" value="InterPro"/>
</dbReference>
<dbReference type="InterPro" id="IPR014026">
    <property type="entry name" value="UDP-Glc/GDP-Man_DH_dimer"/>
</dbReference>
<keyword evidence="2" id="KW-0560">Oxidoreductase</keyword>
<protein>
    <submittedName>
        <fullName evidence="6">Nucleotide sugar dehydrogenase</fullName>
    </submittedName>
</protein>
<dbReference type="SMART" id="SM00984">
    <property type="entry name" value="UDPG_MGDP_dh_C"/>
    <property type="match status" value="1"/>
</dbReference>
<proteinExistence type="inferred from homology"/>
<name>A0A7K0KJA4_9BACT</name>
<dbReference type="Pfam" id="PF03721">
    <property type="entry name" value="UDPG_MGDP_dh_N"/>
    <property type="match status" value="1"/>
</dbReference>
<dbReference type="InterPro" id="IPR036220">
    <property type="entry name" value="UDP-Glc/GDP-Man_DH_C_sf"/>
</dbReference>